<accession>A0ABN9AHC9</accession>
<reference evidence="1" key="1">
    <citation type="submission" date="2023-05" db="EMBL/GenBank/DDBJ databases">
        <authorList>
            <person name="Stuckert A."/>
        </authorList>
    </citation>
    <scope>NUCLEOTIDE SEQUENCE</scope>
</reference>
<evidence type="ECO:0008006" key="3">
    <source>
        <dbReference type="Google" id="ProtNLM"/>
    </source>
</evidence>
<dbReference type="EMBL" id="CATNWA010000265">
    <property type="protein sequence ID" value="CAI9535427.1"/>
    <property type="molecule type" value="Genomic_DNA"/>
</dbReference>
<proteinExistence type="predicted"/>
<keyword evidence="2" id="KW-1185">Reference proteome</keyword>
<name>A0ABN9AHC9_9NEOB</name>
<organism evidence="1 2">
    <name type="scientific">Staurois parvus</name>
    <dbReference type="NCBI Taxonomy" id="386267"/>
    <lineage>
        <taxon>Eukaryota</taxon>
        <taxon>Metazoa</taxon>
        <taxon>Chordata</taxon>
        <taxon>Craniata</taxon>
        <taxon>Vertebrata</taxon>
        <taxon>Euteleostomi</taxon>
        <taxon>Amphibia</taxon>
        <taxon>Batrachia</taxon>
        <taxon>Anura</taxon>
        <taxon>Neobatrachia</taxon>
        <taxon>Ranoidea</taxon>
        <taxon>Ranidae</taxon>
        <taxon>Staurois</taxon>
    </lineage>
</organism>
<evidence type="ECO:0000313" key="1">
    <source>
        <dbReference type="EMBL" id="CAI9535427.1"/>
    </source>
</evidence>
<comment type="caution">
    <text evidence="1">The sequence shown here is derived from an EMBL/GenBank/DDBJ whole genome shotgun (WGS) entry which is preliminary data.</text>
</comment>
<dbReference type="Proteomes" id="UP001162483">
    <property type="component" value="Unassembled WGS sequence"/>
</dbReference>
<protein>
    <recommendedName>
        <fullName evidence="3">Secreted protein</fullName>
    </recommendedName>
</protein>
<evidence type="ECO:0000313" key="2">
    <source>
        <dbReference type="Proteomes" id="UP001162483"/>
    </source>
</evidence>
<gene>
    <name evidence="1" type="ORF">SPARVUS_LOCUS863263</name>
</gene>
<sequence length="85" mass="9103">MLCIALGDVRLRCSCSAMETHFMTFSVHGCCANVKATQFGGLQLLTLQTVGNFCTLCASEGANPLCVAYHFVVELLLFPVASTLL</sequence>